<dbReference type="GO" id="GO:0005737">
    <property type="term" value="C:cytoplasm"/>
    <property type="evidence" value="ECO:0007669"/>
    <property type="project" value="TreeGrafter"/>
</dbReference>
<dbReference type="InterPro" id="IPR003226">
    <property type="entry name" value="MYG1_exonuclease"/>
</dbReference>
<dbReference type="AlphaFoldDB" id="A0A6M8HTS3"/>
<dbReference type="KEGG" id="lck:HN018_18550"/>
<dbReference type="Pfam" id="PF03690">
    <property type="entry name" value="MYG1_exonuc"/>
    <property type="match status" value="1"/>
</dbReference>
<evidence type="ECO:0000256" key="1">
    <source>
        <dbReference type="ARBA" id="ARBA00010105"/>
    </source>
</evidence>
<keyword evidence="3" id="KW-1185">Reference proteome</keyword>
<dbReference type="EMBL" id="CP053708">
    <property type="protein sequence ID" value="QKE91768.1"/>
    <property type="molecule type" value="Genomic_DNA"/>
</dbReference>
<dbReference type="PANTHER" id="PTHR11215">
    <property type="entry name" value="METAL DEPENDENT HYDROLASE - RELATED"/>
    <property type="match status" value="1"/>
</dbReference>
<accession>A0A6M8HTS3</accession>
<comment type="similarity">
    <text evidence="1">Belongs to the MYG1 family.</text>
</comment>
<gene>
    <name evidence="2" type="ORF">HN018_18550</name>
</gene>
<reference evidence="2 3" key="1">
    <citation type="journal article" date="2014" name="World J. Microbiol. Biotechnol.">
        <title>Biodiversity and physiological characteristics of Antarctic and Arctic lichens-associated bacteria.</title>
        <authorList>
            <person name="Lee Y.M."/>
            <person name="Kim E.H."/>
            <person name="Lee H.K."/>
            <person name="Hong S.G."/>
        </authorList>
    </citation>
    <scope>NUCLEOTIDE SEQUENCE [LARGE SCALE GENOMIC DNA]</scope>
    <source>
        <strain evidence="2 3">PAMC 26569</strain>
    </source>
</reference>
<dbReference type="Proteomes" id="UP000500767">
    <property type="component" value="Chromosome"/>
</dbReference>
<dbReference type="PANTHER" id="PTHR11215:SF1">
    <property type="entry name" value="MYG1 EXONUCLEASE"/>
    <property type="match status" value="1"/>
</dbReference>
<sequence length="318" mass="34072">MTADQPRPLLVTHSGKFHCDEVFAYTVLRLALGLHEPGRDHTLARTRSAGIIESGDIVWDVGARFDAATNRFDHHQRGAPTRPNETPFSSAGLIWQVYGERAVAALMPAGAERFAGQIAADLDSTLVLRIDEIDNGVAVDGPGRDNLGFSTLVGEFNPTWDDPAGSGPTAGDTAFLAATAFAETVLRHRVDGLRARMDAEATVLGAHRSAEDPRLLVLERGMPWKNVVHNHALPVLLTVSPASNGNWMVDTVPPEPGSFAQKLPLSEAWAGLQNDELATISGVPDAVFVHLRRFVGAAKSRDGALAMAQATLARLTSR</sequence>
<organism evidence="2 3">
    <name type="scientific">Lichenicola cladoniae</name>
    <dbReference type="NCBI Taxonomy" id="1484109"/>
    <lineage>
        <taxon>Bacteria</taxon>
        <taxon>Pseudomonadati</taxon>
        <taxon>Pseudomonadota</taxon>
        <taxon>Alphaproteobacteria</taxon>
        <taxon>Acetobacterales</taxon>
        <taxon>Acetobacteraceae</taxon>
        <taxon>Lichenicola</taxon>
    </lineage>
</organism>
<evidence type="ECO:0000313" key="3">
    <source>
        <dbReference type="Proteomes" id="UP000500767"/>
    </source>
</evidence>
<evidence type="ECO:0000313" key="2">
    <source>
        <dbReference type="EMBL" id="QKE91768.1"/>
    </source>
</evidence>
<proteinExistence type="inferred from homology"/>
<protein>
    <submittedName>
        <fullName evidence="2">MYG1 family protein</fullName>
    </submittedName>
</protein>
<dbReference type="RefSeq" id="WP_171835136.1">
    <property type="nucleotide sequence ID" value="NZ_CP053708.1"/>
</dbReference>
<name>A0A6M8HTS3_9PROT</name>